<keyword evidence="3" id="KW-1185">Reference proteome</keyword>
<dbReference type="InterPro" id="IPR036680">
    <property type="entry name" value="SPOR-like_sf"/>
</dbReference>
<protein>
    <recommendedName>
        <fullName evidence="1">SPOR domain-containing protein</fullName>
    </recommendedName>
</protein>
<sequence length="168" mass="18589">MQVKTKPEIVPSTASPASSGKYVLQGGAFLVHENLVEAEATVRELGFEPRLEAGQKTEKMTRLRVGLYAPAEARAKLQEIKGLAPDAFLVRAGDQMGVYAGSYYDLDKSRRFADHLYQQGLRVEEEYVEIPLPLTILTFGDFPDMAAARQAAERARAKGLDVLIVQRH</sequence>
<evidence type="ECO:0000313" key="3">
    <source>
        <dbReference type="Proteomes" id="UP000057158"/>
    </source>
</evidence>
<dbReference type="AlphaFoldDB" id="A0A0M4D7K8"/>
<dbReference type="PROSITE" id="PS51724">
    <property type="entry name" value="SPOR"/>
    <property type="match status" value="1"/>
</dbReference>
<proteinExistence type="predicted"/>
<evidence type="ECO:0000313" key="2">
    <source>
        <dbReference type="EMBL" id="ALC17147.1"/>
    </source>
</evidence>
<feature type="domain" description="SPOR" evidence="1">
    <location>
        <begin position="90"/>
        <end position="167"/>
    </location>
</feature>
<reference evidence="2 3" key="1">
    <citation type="submission" date="2015-07" db="EMBL/GenBank/DDBJ databases">
        <title>Isolation and Genomic Characterization of a Novel Halophilic Metal-Reducing Deltaproteobacterium from the Deep Subsurface.</title>
        <authorList>
            <person name="Badalamenti J.P."/>
            <person name="Summers Z.M."/>
            <person name="Gralnick J.A."/>
            <person name="Bond D.R."/>
        </authorList>
    </citation>
    <scope>NUCLEOTIDE SEQUENCE [LARGE SCALE GENOMIC DNA]</scope>
    <source>
        <strain evidence="2 3">WTL</strain>
    </source>
</reference>
<evidence type="ECO:0000259" key="1">
    <source>
        <dbReference type="PROSITE" id="PS51724"/>
    </source>
</evidence>
<dbReference type="GO" id="GO:0042834">
    <property type="term" value="F:peptidoglycan binding"/>
    <property type="evidence" value="ECO:0007669"/>
    <property type="project" value="InterPro"/>
</dbReference>
<accession>A0A0M4D7K8</accession>
<dbReference type="STRING" id="1603606.DSOUD_2386"/>
<gene>
    <name evidence="2" type="ORF">DSOUD_2386</name>
</gene>
<dbReference type="KEGG" id="des:DSOUD_2386"/>
<organism evidence="2 3">
    <name type="scientific">Desulfuromonas soudanensis</name>
    <dbReference type="NCBI Taxonomy" id="1603606"/>
    <lineage>
        <taxon>Bacteria</taxon>
        <taxon>Pseudomonadati</taxon>
        <taxon>Thermodesulfobacteriota</taxon>
        <taxon>Desulfuromonadia</taxon>
        <taxon>Desulfuromonadales</taxon>
        <taxon>Desulfuromonadaceae</taxon>
        <taxon>Desulfuromonas</taxon>
    </lineage>
</organism>
<dbReference type="SUPFAM" id="SSF110997">
    <property type="entry name" value="Sporulation related repeat"/>
    <property type="match status" value="1"/>
</dbReference>
<name>A0A0M4D7K8_9BACT</name>
<dbReference type="Proteomes" id="UP000057158">
    <property type="component" value="Chromosome"/>
</dbReference>
<dbReference type="Gene3D" id="3.30.70.1070">
    <property type="entry name" value="Sporulation related repeat"/>
    <property type="match status" value="1"/>
</dbReference>
<dbReference type="EMBL" id="CP010802">
    <property type="protein sequence ID" value="ALC17147.1"/>
    <property type="molecule type" value="Genomic_DNA"/>
</dbReference>
<dbReference type="InterPro" id="IPR007730">
    <property type="entry name" value="SPOR-like_dom"/>
</dbReference>
<dbReference type="PATRIC" id="fig|1603606.3.peg.2588"/>